<evidence type="ECO:0000313" key="2">
    <source>
        <dbReference type="Proteomes" id="UP000887013"/>
    </source>
</evidence>
<protein>
    <submittedName>
        <fullName evidence="1">Uncharacterized protein</fullName>
    </submittedName>
</protein>
<accession>A0A8X6QSR7</accession>
<keyword evidence="2" id="KW-1185">Reference proteome</keyword>
<dbReference type="AlphaFoldDB" id="A0A8X6QSR7"/>
<reference evidence="1" key="1">
    <citation type="submission" date="2020-08" db="EMBL/GenBank/DDBJ databases">
        <title>Multicomponent nature underlies the extraordinary mechanical properties of spider dragline silk.</title>
        <authorList>
            <person name="Kono N."/>
            <person name="Nakamura H."/>
            <person name="Mori M."/>
            <person name="Yoshida Y."/>
            <person name="Ohtoshi R."/>
            <person name="Malay A.D."/>
            <person name="Moran D.A.P."/>
            <person name="Tomita M."/>
            <person name="Numata K."/>
            <person name="Arakawa K."/>
        </authorList>
    </citation>
    <scope>NUCLEOTIDE SEQUENCE</scope>
</reference>
<sequence length="77" mass="8740">MMILNLLKMIQNLLKMMSDDDPEILISISFNDSDLDTLFSKLSVLNRTEISIDDDDLEVFSDSDLEISVKDDDNLGI</sequence>
<name>A0A8X6QSR7_NEPPI</name>
<organism evidence="1 2">
    <name type="scientific">Nephila pilipes</name>
    <name type="common">Giant wood spider</name>
    <name type="synonym">Nephila maculata</name>
    <dbReference type="NCBI Taxonomy" id="299642"/>
    <lineage>
        <taxon>Eukaryota</taxon>
        <taxon>Metazoa</taxon>
        <taxon>Ecdysozoa</taxon>
        <taxon>Arthropoda</taxon>
        <taxon>Chelicerata</taxon>
        <taxon>Arachnida</taxon>
        <taxon>Araneae</taxon>
        <taxon>Araneomorphae</taxon>
        <taxon>Entelegynae</taxon>
        <taxon>Araneoidea</taxon>
        <taxon>Nephilidae</taxon>
        <taxon>Nephila</taxon>
    </lineage>
</organism>
<comment type="caution">
    <text evidence="1">The sequence shown here is derived from an EMBL/GenBank/DDBJ whole genome shotgun (WGS) entry which is preliminary data.</text>
</comment>
<evidence type="ECO:0000313" key="1">
    <source>
        <dbReference type="EMBL" id="GFU34386.1"/>
    </source>
</evidence>
<gene>
    <name evidence="1" type="ORF">NPIL_599371</name>
</gene>
<proteinExistence type="predicted"/>
<dbReference type="EMBL" id="BMAW01034251">
    <property type="protein sequence ID" value="GFU34386.1"/>
    <property type="molecule type" value="Genomic_DNA"/>
</dbReference>
<dbReference type="Proteomes" id="UP000887013">
    <property type="component" value="Unassembled WGS sequence"/>
</dbReference>